<dbReference type="SUPFAM" id="SSF143503">
    <property type="entry name" value="PUG domain-like"/>
    <property type="match status" value="1"/>
</dbReference>
<dbReference type="SUPFAM" id="SSF90209">
    <property type="entry name" value="Ran binding protein zinc finger-like"/>
    <property type="match status" value="1"/>
</dbReference>
<comment type="caution">
    <text evidence="7">The sequence shown here is derived from an EMBL/GenBank/DDBJ whole genome shotgun (WGS) entry which is preliminary data.</text>
</comment>
<dbReference type="InterPro" id="IPR036339">
    <property type="entry name" value="PUB-like_dom_sf"/>
</dbReference>
<dbReference type="SMART" id="SM00547">
    <property type="entry name" value="ZnF_RBZ"/>
    <property type="match status" value="2"/>
</dbReference>
<evidence type="ECO:0000259" key="6">
    <source>
        <dbReference type="PROSITE" id="PS50199"/>
    </source>
</evidence>
<dbReference type="EMBL" id="QKKF02010319">
    <property type="protein sequence ID" value="RZF44769.1"/>
    <property type="molecule type" value="Genomic_DNA"/>
</dbReference>
<evidence type="ECO:0000256" key="1">
    <source>
        <dbReference type="ARBA" id="ARBA00022723"/>
    </source>
</evidence>
<name>A0A482XGZ4_LAOST</name>
<dbReference type="InParanoid" id="A0A482XGZ4"/>
<feature type="region of interest" description="Disordered" evidence="5">
    <location>
        <begin position="391"/>
        <end position="410"/>
    </location>
</feature>
<dbReference type="STRING" id="195883.A0A482XGZ4"/>
<evidence type="ECO:0000256" key="3">
    <source>
        <dbReference type="ARBA" id="ARBA00022833"/>
    </source>
</evidence>
<feature type="compositionally biased region" description="Basic and acidic residues" evidence="5">
    <location>
        <begin position="423"/>
        <end position="441"/>
    </location>
</feature>
<evidence type="ECO:0000313" key="8">
    <source>
        <dbReference type="Proteomes" id="UP000291343"/>
    </source>
</evidence>
<dbReference type="InterPro" id="IPR036443">
    <property type="entry name" value="Znf_RanBP2_sf"/>
</dbReference>
<accession>A0A482XGZ4</accession>
<evidence type="ECO:0000256" key="4">
    <source>
        <dbReference type="PROSITE-ProRule" id="PRU00322"/>
    </source>
</evidence>
<dbReference type="GO" id="GO:0008270">
    <property type="term" value="F:zinc ion binding"/>
    <property type="evidence" value="ECO:0007669"/>
    <property type="project" value="UniProtKB-KW"/>
</dbReference>
<dbReference type="SMR" id="A0A482XGZ4"/>
<proteinExistence type="predicted"/>
<keyword evidence="3" id="KW-0862">Zinc</keyword>
<keyword evidence="8" id="KW-1185">Reference proteome</keyword>
<keyword evidence="1" id="KW-0479">Metal-binding</keyword>
<feature type="compositionally biased region" description="Polar residues" evidence="5">
    <location>
        <begin position="479"/>
        <end position="489"/>
    </location>
</feature>
<dbReference type="InterPro" id="IPR001876">
    <property type="entry name" value="Znf_RanBP2"/>
</dbReference>
<dbReference type="OrthoDB" id="9837000at2759"/>
<protein>
    <recommendedName>
        <fullName evidence="6">RanBP2-type domain-containing protein</fullName>
    </recommendedName>
</protein>
<feature type="compositionally biased region" description="Basic and acidic residues" evidence="5">
    <location>
        <begin position="319"/>
        <end position="338"/>
    </location>
</feature>
<feature type="compositionally biased region" description="Polar residues" evidence="5">
    <location>
        <begin position="443"/>
        <end position="468"/>
    </location>
</feature>
<dbReference type="Pfam" id="PF21388">
    <property type="entry name" value="SPATA2_PUB-like"/>
    <property type="match status" value="1"/>
</dbReference>
<dbReference type="PROSITE" id="PS01358">
    <property type="entry name" value="ZF_RANBP2_1"/>
    <property type="match status" value="1"/>
</dbReference>
<reference evidence="7 8" key="1">
    <citation type="journal article" date="2017" name="Gigascience">
        <title>Genome sequence of the small brown planthopper, Laodelphax striatellus.</title>
        <authorList>
            <person name="Zhu J."/>
            <person name="Jiang F."/>
            <person name="Wang X."/>
            <person name="Yang P."/>
            <person name="Bao Y."/>
            <person name="Zhao W."/>
            <person name="Wang W."/>
            <person name="Lu H."/>
            <person name="Wang Q."/>
            <person name="Cui N."/>
            <person name="Li J."/>
            <person name="Chen X."/>
            <person name="Luo L."/>
            <person name="Yu J."/>
            <person name="Kang L."/>
            <person name="Cui F."/>
        </authorList>
    </citation>
    <scope>NUCLEOTIDE SEQUENCE [LARGE SCALE GENOMIC DNA]</scope>
    <source>
        <strain evidence="7">Lst14</strain>
    </source>
</reference>
<dbReference type="PANTHER" id="PTHR15326:SF2">
    <property type="entry name" value="PROTEIN TAMOZHENNIC"/>
    <property type="match status" value="1"/>
</dbReference>
<gene>
    <name evidence="7" type="ORF">LSTR_LSTR000721</name>
</gene>
<dbReference type="Proteomes" id="UP000291343">
    <property type="component" value="Unassembled WGS sequence"/>
</dbReference>
<dbReference type="Gene3D" id="2.30.30.380">
    <property type="entry name" value="Zn-finger domain of Sec23/24"/>
    <property type="match status" value="1"/>
</dbReference>
<feature type="region of interest" description="Disordered" evidence="5">
    <location>
        <begin position="310"/>
        <end position="375"/>
    </location>
</feature>
<dbReference type="Gene3D" id="1.20.58.2190">
    <property type="match status" value="1"/>
</dbReference>
<evidence type="ECO:0000313" key="7">
    <source>
        <dbReference type="EMBL" id="RZF44769.1"/>
    </source>
</evidence>
<evidence type="ECO:0000256" key="5">
    <source>
        <dbReference type="SAM" id="MobiDB-lite"/>
    </source>
</evidence>
<dbReference type="PANTHER" id="PTHR15326">
    <property type="entry name" value="SPERMATOGENESIS-ASSOCIATED PROTEIN 2/TAMOZHENNIC"/>
    <property type="match status" value="1"/>
</dbReference>
<feature type="domain" description="RanBP2-type" evidence="6">
    <location>
        <begin position="510"/>
        <end position="539"/>
    </location>
</feature>
<keyword evidence="2 4" id="KW-0863">Zinc-finger</keyword>
<sequence length="581" mass="66512">MAGCTMRSDRLNDLLNYIEHQHQDYIFAEKSLHKIEIKKKLEGLIHEFLCIAPHKRKFSSPATEEVLHRSVTSKSDFSAPRATVAWTAIANYADNLLTQPWRKEYHEIKTYCGYYKHHVWSGLVGAELMLEAMGYKHTSQSTLVLDATLDLKRVNMISLDCLIAQVECQIIGTIYAEVLKSVQSCSWVDVLKFRESYVCHPEDAIRAIKYRLHQRIHGDAYRPHADNCSMMAGYPAPYPYPYMPTSCYNYNYGQHRYLDFMNVPQHYFIKPHEQYAAPYNSYHHPHATLKNGYAPTCTVPTAQLIEFGPVDPVTTHRRSSSDHRIDTTDYRKNGDRYQSDVYSRSTTSDDISSSKRYLSDVYSRSTTSDDISTSKRVVPKLAREDWAYKDPEERRERIRTEPPPDLEDAMKTFSLDDSHQITTLSDRKSSKVREYEEKKDQLPVSNRTSIYDNAPLPQSFNAKPQSELTVLRDKKPPESSAQKSNNLTAADTRKLRVNLTNDDWTAKRLNEGKWECKSCTFHNKASRDVCEMCSKSRVASGEQKPLAPGGKQCSLCTLINDVGVNKCKACNTNLVDSGIYV</sequence>
<feature type="region of interest" description="Disordered" evidence="5">
    <location>
        <begin position="423"/>
        <end position="491"/>
    </location>
</feature>
<evidence type="ECO:0000256" key="2">
    <source>
        <dbReference type="ARBA" id="ARBA00022771"/>
    </source>
</evidence>
<dbReference type="PROSITE" id="PS50199">
    <property type="entry name" value="ZF_RANBP2_2"/>
    <property type="match status" value="1"/>
</dbReference>
<dbReference type="GO" id="GO:0005737">
    <property type="term" value="C:cytoplasm"/>
    <property type="evidence" value="ECO:0007669"/>
    <property type="project" value="TreeGrafter"/>
</dbReference>
<dbReference type="InterPro" id="IPR048839">
    <property type="entry name" value="SPATA2_PUB-like"/>
</dbReference>
<dbReference type="AlphaFoldDB" id="A0A482XGZ4"/>
<organism evidence="7 8">
    <name type="scientific">Laodelphax striatellus</name>
    <name type="common">Small brown planthopper</name>
    <name type="synonym">Delphax striatella</name>
    <dbReference type="NCBI Taxonomy" id="195883"/>
    <lineage>
        <taxon>Eukaryota</taxon>
        <taxon>Metazoa</taxon>
        <taxon>Ecdysozoa</taxon>
        <taxon>Arthropoda</taxon>
        <taxon>Hexapoda</taxon>
        <taxon>Insecta</taxon>
        <taxon>Pterygota</taxon>
        <taxon>Neoptera</taxon>
        <taxon>Paraneoptera</taxon>
        <taxon>Hemiptera</taxon>
        <taxon>Auchenorrhyncha</taxon>
        <taxon>Fulgoroidea</taxon>
        <taxon>Delphacidae</taxon>
        <taxon>Criomorphinae</taxon>
        <taxon>Laodelphax</taxon>
    </lineage>
</organism>